<reference evidence="1 2" key="1">
    <citation type="submission" date="2018-06" db="EMBL/GenBank/DDBJ databases">
        <title>Comparative genomics reveals the genomic features of Rhizophagus irregularis, R. cerebriforme, R. diaphanum and Gigaspora rosea, and their symbiotic lifestyle signature.</title>
        <authorList>
            <person name="Morin E."/>
            <person name="San Clemente H."/>
            <person name="Chen E.C.H."/>
            <person name="De La Providencia I."/>
            <person name="Hainaut M."/>
            <person name="Kuo A."/>
            <person name="Kohler A."/>
            <person name="Murat C."/>
            <person name="Tang N."/>
            <person name="Roy S."/>
            <person name="Loubradou J."/>
            <person name="Henrissat B."/>
            <person name="Grigoriev I.V."/>
            <person name="Corradi N."/>
            <person name="Roux C."/>
            <person name="Martin F.M."/>
        </authorList>
    </citation>
    <scope>NUCLEOTIDE SEQUENCE [LARGE SCALE GENOMIC DNA]</scope>
    <source>
        <strain evidence="1 2">DAOM 194757</strain>
    </source>
</reference>
<evidence type="ECO:0000313" key="2">
    <source>
        <dbReference type="Proteomes" id="UP000266673"/>
    </source>
</evidence>
<comment type="caution">
    <text evidence="1">The sequence shown here is derived from an EMBL/GenBank/DDBJ whole genome shotgun (WGS) entry which is preliminary data.</text>
</comment>
<name>A0A397VVR9_9GLOM</name>
<gene>
    <name evidence="1" type="ORF">C2G38_2138184</name>
</gene>
<keyword evidence="2" id="KW-1185">Reference proteome</keyword>
<evidence type="ECO:0000313" key="1">
    <source>
        <dbReference type="EMBL" id="RIB26680.1"/>
    </source>
</evidence>
<dbReference type="AlphaFoldDB" id="A0A397VVR9"/>
<dbReference type="EMBL" id="QKWP01000127">
    <property type="protein sequence ID" value="RIB26680.1"/>
    <property type="molecule type" value="Genomic_DNA"/>
</dbReference>
<protein>
    <submittedName>
        <fullName evidence="1">Uncharacterized protein</fullName>
    </submittedName>
</protein>
<organism evidence="1 2">
    <name type="scientific">Gigaspora rosea</name>
    <dbReference type="NCBI Taxonomy" id="44941"/>
    <lineage>
        <taxon>Eukaryota</taxon>
        <taxon>Fungi</taxon>
        <taxon>Fungi incertae sedis</taxon>
        <taxon>Mucoromycota</taxon>
        <taxon>Glomeromycotina</taxon>
        <taxon>Glomeromycetes</taxon>
        <taxon>Diversisporales</taxon>
        <taxon>Gigasporaceae</taxon>
        <taxon>Gigaspora</taxon>
    </lineage>
</organism>
<sequence length="254" mass="29018">MPCYADTIVRIKYVRRTEREDIKSLVVWAIGSYPVERDDCEIEMVLFLPLESQERDSETQAIFERDCFYSVGDNSCSFNWHIILNKVINSNKCPLKVSLVGIPQELPRIVGTDGNSVVNVLVNDYAGREYNFIIKVVFPHSNSRFTHLVTMIRPEDSLIFVVGQLEVIGNEFYVYSKDINYIDVRFPFKQKVSSNNSSSEASNTAHSKLLSVHHNITKELEDSSEVEAPSLMDSCDSVNNLSLVHHQNMYELKV</sequence>
<accession>A0A397VVR9</accession>
<dbReference type="Proteomes" id="UP000266673">
    <property type="component" value="Unassembled WGS sequence"/>
</dbReference>
<dbReference type="OrthoDB" id="2433477at2759"/>
<proteinExistence type="predicted"/>